<organism evidence="1 2">
    <name type="scientific">Choristoneura fumiferana</name>
    <name type="common">Spruce budworm moth</name>
    <name type="synonym">Archips fumiferana</name>
    <dbReference type="NCBI Taxonomy" id="7141"/>
    <lineage>
        <taxon>Eukaryota</taxon>
        <taxon>Metazoa</taxon>
        <taxon>Ecdysozoa</taxon>
        <taxon>Arthropoda</taxon>
        <taxon>Hexapoda</taxon>
        <taxon>Insecta</taxon>
        <taxon>Pterygota</taxon>
        <taxon>Neoptera</taxon>
        <taxon>Endopterygota</taxon>
        <taxon>Lepidoptera</taxon>
        <taxon>Glossata</taxon>
        <taxon>Ditrysia</taxon>
        <taxon>Tortricoidea</taxon>
        <taxon>Tortricidae</taxon>
        <taxon>Tortricinae</taxon>
        <taxon>Choristoneura</taxon>
    </lineage>
</organism>
<evidence type="ECO:0000313" key="2">
    <source>
        <dbReference type="Proteomes" id="UP001064048"/>
    </source>
</evidence>
<comment type="caution">
    <text evidence="1">The sequence shown here is derived from an EMBL/GenBank/DDBJ whole genome shotgun (WGS) entry which is preliminary data.</text>
</comment>
<gene>
    <name evidence="1" type="ORF">MSG28_006697</name>
</gene>
<accession>A0ACC0JL08</accession>
<dbReference type="EMBL" id="CM046111">
    <property type="protein sequence ID" value="KAI8424749.1"/>
    <property type="molecule type" value="Genomic_DNA"/>
</dbReference>
<evidence type="ECO:0000313" key="1">
    <source>
        <dbReference type="EMBL" id="KAI8424749.1"/>
    </source>
</evidence>
<proteinExistence type="predicted"/>
<reference evidence="1 2" key="1">
    <citation type="journal article" date="2022" name="Genome Biol. Evol.">
        <title>The Spruce Budworm Genome: Reconstructing the Evolutionary History of Antifreeze Proteins.</title>
        <authorList>
            <person name="Beliveau C."/>
            <person name="Gagne P."/>
            <person name="Picq S."/>
            <person name="Vernygora O."/>
            <person name="Keeling C.I."/>
            <person name="Pinkney K."/>
            <person name="Doucet D."/>
            <person name="Wen F."/>
            <person name="Johnston J.S."/>
            <person name="Maaroufi H."/>
            <person name="Boyle B."/>
            <person name="Laroche J."/>
            <person name="Dewar K."/>
            <person name="Juretic N."/>
            <person name="Blackburn G."/>
            <person name="Nisole A."/>
            <person name="Brunet B."/>
            <person name="Brandao M."/>
            <person name="Lumley L."/>
            <person name="Duan J."/>
            <person name="Quan G."/>
            <person name="Lucarotti C.J."/>
            <person name="Roe A.D."/>
            <person name="Sperling F.A.H."/>
            <person name="Levesque R.C."/>
            <person name="Cusson M."/>
        </authorList>
    </citation>
    <scope>NUCLEOTIDE SEQUENCE [LARGE SCALE GENOMIC DNA]</scope>
    <source>
        <strain evidence="1">Glfc:IPQL:Cfum</strain>
    </source>
</reference>
<keyword evidence="2" id="KW-1185">Reference proteome</keyword>
<name>A0ACC0JL08_CHOFU</name>
<dbReference type="Proteomes" id="UP001064048">
    <property type="component" value="Chromosome 11"/>
</dbReference>
<protein>
    <submittedName>
        <fullName evidence="1">Uncharacterized protein</fullName>
    </submittedName>
</protein>
<sequence>MKKIVIFGSTGTSGLCALEAAVKKGLEVRAFVRDPAKIPTHLKDKVEVFQGNVLEPDSVNDAVEGMDGVVITLGTRDNLEATSDMSEGTKNIIEAMRAKGVKVMSVCLSAFLFYEPDKVPPRFIELTKDHKRMYDALKDSYLNYVAVFSPHIADEPSRELVIEINPEKSPGRAVSKWDLGSFLVDSLSEPKYYKSVIGITNVPKA</sequence>